<gene>
    <name evidence="3" type="ORF">OFBG_01585</name>
</gene>
<dbReference type="InterPro" id="IPR023346">
    <property type="entry name" value="Lysozyme-like_dom_sf"/>
</dbReference>
<dbReference type="AlphaFoldDB" id="C3XBI1"/>
<organism evidence="3 4">
    <name type="scientific">Oxalobacter formigenes OXCC13</name>
    <dbReference type="NCBI Taxonomy" id="556269"/>
    <lineage>
        <taxon>Bacteria</taxon>
        <taxon>Pseudomonadati</taxon>
        <taxon>Pseudomonadota</taxon>
        <taxon>Betaproteobacteria</taxon>
        <taxon>Burkholderiales</taxon>
        <taxon>Oxalobacteraceae</taxon>
        <taxon>Oxalobacter</taxon>
    </lineage>
</organism>
<dbReference type="Proteomes" id="UP000005089">
    <property type="component" value="Unassembled WGS sequence"/>
</dbReference>
<evidence type="ECO:0000259" key="2">
    <source>
        <dbReference type="Pfam" id="PF01464"/>
    </source>
</evidence>
<sequence>MFQDFFKNLYFQNLKVKAHNLIGQKKLFIHTHPRMWMFFASLMLVAITLLCVKPEFAKGVSESLPIKEANASNAPGTTAETPNWVKTDVLTAQQKEEHSKLDELKQKQRVASWISKRYKIANKASNLFVTTAYKTAFDIGLDPHLILAVMAIESRFNPYAESSMGAQGLMQVMAKVHADKFEDHGGVQYALDPVVNIKVGSRILKEYVRQTGSVERALKTYVGAAQMSHDNGYGNKVIGEYKMLKAVASGSKISTLAQAKTTDKRSARQRKVINPSSLSTQERKEQRIHDNPALL</sequence>
<feature type="domain" description="Transglycosylase SLT" evidence="2">
    <location>
        <begin position="140"/>
        <end position="223"/>
    </location>
</feature>
<feature type="compositionally biased region" description="Basic and acidic residues" evidence="1">
    <location>
        <begin position="281"/>
        <end position="295"/>
    </location>
</feature>
<dbReference type="SUPFAM" id="SSF53955">
    <property type="entry name" value="Lysozyme-like"/>
    <property type="match status" value="1"/>
</dbReference>
<evidence type="ECO:0000313" key="3">
    <source>
        <dbReference type="EMBL" id="EEO30557.1"/>
    </source>
</evidence>
<dbReference type="OrthoDB" id="9815002at2"/>
<dbReference type="Gene3D" id="1.10.530.10">
    <property type="match status" value="1"/>
</dbReference>
<name>C3XBI1_OXAFO</name>
<evidence type="ECO:0000256" key="1">
    <source>
        <dbReference type="SAM" id="MobiDB-lite"/>
    </source>
</evidence>
<evidence type="ECO:0000313" key="4">
    <source>
        <dbReference type="Proteomes" id="UP000005089"/>
    </source>
</evidence>
<keyword evidence="4" id="KW-1185">Reference proteome</keyword>
<feature type="region of interest" description="Disordered" evidence="1">
    <location>
        <begin position="259"/>
        <end position="295"/>
    </location>
</feature>
<dbReference type="EMBL" id="GG658170">
    <property type="protein sequence ID" value="EEO30557.1"/>
    <property type="molecule type" value="Genomic_DNA"/>
</dbReference>
<protein>
    <submittedName>
        <fullName evidence="3">Transglycosylase SLT domain protein</fullName>
    </submittedName>
</protein>
<dbReference type="HOGENOM" id="CLU_052471_1_1_4"/>
<reference evidence="3 4" key="1">
    <citation type="submission" date="2009-02" db="EMBL/GenBank/DDBJ databases">
        <title>The Genome Sequence of Oxalobacter formigenes OXCC13.</title>
        <authorList>
            <consortium name="The Broad Institute Genome Sequencing Platform"/>
            <person name="Ward D."/>
            <person name="Young S.K."/>
            <person name="Kodira C.D."/>
            <person name="Zeng Q."/>
            <person name="Koehrsen M."/>
            <person name="Alvarado L."/>
            <person name="Berlin A."/>
            <person name="Borenstein D."/>
            <person name="Chen Z."/>
            <person name="Engels R."/>
            <person name="Freedman E."/>
            <person name="Gellesch M."/>
            <person name="Goldberg J."/>
            <person name="Griggs A."/>
            <person name="Gujja S."/>
            <person name="Heiman D."/>
            <person name="Hepburn T."/>
            <person name="Howarth C."/>
            <person name="Jen D."/>
            <person name="Larson L."/>
            <person name="Lewis B."/>
            <person name="Mehta T."/>
            <person name="Park D."/>
            <person name="Pearson M."/>
            <person name="Roberts A."/>
            <person name="Saif S."/>
            <person name="Shea T."/>
            <person name="Shenoy N."/>
            <person name="Sisk P."/>
            <person name="Stolte C."/>
            <person name="Sykes S."/>
            <person name="Walk T."/>
            <person name="White J."/>
            <person name="Yandava C."/>
            <person name="Allison M.J."/>
            <person name="Lander E."/>
            <person name="Nusbaum C."/>
            <person name="Galagan J."/>
            <person name="Birren B."/>
        </authorList>
    </citation>
    <scope>NUCLEOTIDE SEQUENCE [LARGE SCALE GENOMIC DNA]</scope>
    <source>
        <strain evidence="3 4">OXCC13</strain>
    </source>
</reference>
<dbReference type="Pfam" id="PF01464">
    <property type="entry name" value="SLT"/>
    <property type="match status" value="1"/>
</dbReference>
<dbReference type="InterPro" id="IPR008258">
    <property type="entry name" value="Transglycosylase_SLT_dom_1"/>
</dbReference>
<dbReference type="STRING" id="847.BRW83_0508"/>
<dbReference type="CDD" id="cd00254">
    <property type="entry name" value="LT-like"/>
    <property type="match status" value="1"/>
</dbReference>
<accession>C3XBI1</accession>
<dbReference type="eggNOG" id="COG0741">
    <property type="taxonomic scope" value="Bacteria"/>
</dbReference>
<proteinExistence type="predicted"/>